<reference evidence="1" key="1">
    <citation type="submission" date="2022-03" db="EMBL/GenBank/DDBJ databases">
        <authorList>
            <person name="Martin H S."/>
        </authorList>
    </citation>
    <scope>NUCLEOTIDE SEQUENCE</scope>
</reference>
<proteinExistence type="predicted"/>
<keyword evidence="2" id="KW-1185">Reference proteome</keyword>
<sequence>MEQYTNDRIRYSFRLAGNSLNSTGTHRKLAQRRLRPPTAQQLLIKRRVAAQLPRDRHCARTRCTPVD</sequence>
<name>A0ABN8I2L8_9NEOP</name>
<gene>
    <name evidence="1" type="ORF">IPOD504_LOCUS4316</name>
</gene>
<organism evidence="1 2">
    <name type="scientific">Iphiclides podalirius</name>
    <name type="common">scarce swallowtail</name>
    <dbReference type="NCBI Taxonomy" id="110791"/>
    <lineage>
        <taxon>Eukaryota</taxon>
        <taxon>Metazoa</taxon>
        <taxon>Ecdysozoa</taxon>
        <taxon>Arthropoda</taxon>
        <taxon>Hexapoda</taxon>
        <taxon>Insecta</taxon>
        <taxon>Pterygota</taxon>
        <taxon>Neoptera</taxon>
        <taxon>Endopterygota</taxon>
        <taxon>Lepidoptera</taxon>
        <taxon>Glossata</taxon>
        <taxon>Ditrysia</taxon>
        <taxon>Papilionoidea</taxon>
        <taxon>Papilionidae</taxon>
        <taxon>Papilioninae</taxon>
        <taxon>Iphiclides</taxon>
    </lineage>
</organism>
<evidence type="ECO:0000313" key="2">
    <source>
        <dbReference type="Proteomes" id="UP000837857"/>
    </source>
</evidence>
<dbReference type="EMBL" id="OW152827">
    <property type="protein sequence ID" value="CAH2043488.1"/>
    <property type="molecule type" value="Genomic_DNA"/>
</dbReference>
<evidence type="ECO:0000313" key="1">
    <source>
        <dbReference type="EMBL" id="CAH2043488.1"/>
    </source>
</evidence>
<accession>A0ABN8I2L8</accession>
<feature type="non-terminal residue" evidence="1">
    <location>
        <position position="67"/>
    </location>
</feature>
<protein>
    <submittedName>
        <fullName evidence="1">Uncharacterized protein</fullName>
    </submittedName>
</protein>
<dbReference type="Proteomes" id="UP000837857">
    <property type="component" value="Chromosome 15"/>
</dbReference>